<gene>
    <name evidence="2" type="ORF">QG37_01869</name>
</gene>
<keyword evidence="1" id="KW-0472">Membrane</keyword>
<dbReference type="Proteomes" id="UP000037122">
    <property type="component" value="Unassembled WGS sequence"/>
</dbReference>
<keyword evidence="1" id="KW-0812">Transmembrane</keyword>
<comment type="caution">
    <text evidence="2">The sequence shown here is derived from an EMBL/GenBank/DDBJ whole genome shotgun (WGS) entry which is preliminary data.</text>
</comment>
<evidence type="ECO:0000313" key="2">
    <source>
        <dbReference type="EMBL" id="KNE00997.1"/>
    </source>
</evidence>
<dbReference type="AlphaFoldDB" id="A0A0L0P3Q3"/>
<feature type="transmembrane region" description="Helical" evidence="1">
    <location>
        <begin position="29"/>
        <end position="52"/>
    </location>
</feature>
<proteinExistence type="predicted"/>
<reference evidence="3" key="1">
    <citation type="journal article" date="2015" name="BMC Genomics">
        <title>Draft genome of a commonly misdiagnosed multidrug resistant pathogen Candida auris.</title>
        <authorList>
            <person name="Chatterjee S."/>
            <person name="Alampalli S.V."/>
            <person name="Nageshan R.K."/>
            <person name="Chettiar S.T."/>
            <person name="Joshi S."/>
            <person name="Tatu U.S."/>
        </authorList>
    </citation>
    <scope>NUCLEOTIDE SEQUENCE [LARGE SCALE GENOMIC DNA]</scope>
    <source>
        <strain evidence="3">6684</strain>
    </source>
</reference>
<dbReference type="EMBL" id="LGST01000016">
    <property type="protein sequence ID" value="KNE00997.1"/>
    <property type="molecule type" value="Genomic_DNA"/>
</dbReference>
<keyword evidence="1" id="KW-1133">Transmembrane helix</keyword>
<protein>
    <submittedName>
        <fullName evidence="2">Uncharacterized protein</fullName>
    </submittedName>
</protein>
<evidence type="ECO:0000313" key="3">
    <source>
        <dbReference type="Proteomes" id="UP000037122"/>
    </source>
</evidence>
<sequence length="137" mass="16294">MVGSGMNKFGDYIKSTDLERFFFSSTARMVLRICVLPIRYIFFPPPAFLGFLRYRRFGLAKTVRINCDRWGEEKAYYENYKKKKSLLFDGDTHRFKNSKLLKHIFCSFGNGCNLRLIQRWGNAHIEKRYIVVTLFPR</sequence>
<evidence type="ECO:0000256" key="1">
    <source>
        <dbReference type="SAM" id="Phobius"/>
    </source>
</evidence>
<name>A0A0L0P3Q3_CANAR</name>
<accession>A0A0L0P3Q3</accession>
<dbReference type="VEuPathDB" id="FungiDB:QG37_01869"/>
<organism evidence="2 3">
    <name type="scientific">Candidozyma auris</name>
    <name type="common">Yeast</name>
    <name type="synonym">Candida auris</name>
    <dbReference type="NCBI Taxonomy" id="498019"/>
    <lineage>
        <taxon>Eukaryota</taxon>
        <taxon>Fungi</taxon>
        <taxon>Dikarya</taxon>
        <taxon>Ascomycota</taxon>
        <taxon>Saccharomycotina</taxon>
        <taxon>Pichiomycetes</taxon>
        <taxon>Metschnikowiaceae</taxon>
        <taxon>Candidozyma</taxon>
    </lineage>
</organism>